<dbReference type="AlphaFoldDB" id="A0AAE3XQE3"/>
<dbReference type="EMBL" id="JAVDQD010000005">
    <property type="protein sequence ID" value="MDR6240710.1"/>
    <property type="molecule type" value="Genomic_DNA"/>
</dbReference>
<evidence type="ECO:0000256" key="1">
    <source>
        <dbReference type="SAM" id="Coils"/>
    </source>
</evidence>
<dbReference type="RefSeq" id="WP_309940859.1">
    <property type="nucleotide sequence ID" value="NZ_AP025306.1"/>
</dbReference>
<gene>
    <name evidence="3" type="ORF">HNQ88_003786</name>
</gene>
<evidence type="ECO:0000313" key="4">
    <source>
        <dbReference type="Proteomes" id="UP001185092"/>
    </source>
</evidence>
<comment type="caution">
    <text evidence="3">The sequence shown here is derived from an EMBL/GenBank/DDBJ whole genome shotgun (WGS) entry which is preliminary data.</text>
</comment>
<organism evidence="3 4">
    <name type="scientific">Aureibacter tunicatorum</name>
    <dbReference type="NCBI Taxonomy" id="866807"/>
    <lineage>
        <taxon>Bacteria</taxon>
        <taxon>Pseudomonadati</taxon>
        <taxon>Bacteroidota</taxon>
        <taxon>Cytophagia</taxon>
        <taxon>Cytophagales</taxon>
        <taxon>Persicobacteraceae</taxon>
        <taxon>Aureibacter</taxon>
    </lineage>
</organism>
<feature type="region of interest" description="Disordered" evidence="2">
    <location>
        <begin position="17"/>
        <end position="39"/>
    </location>
</feature>
<evidence type="ECO:0000313" key="3">
    <source>
        <dbReference type="EMBL" id="MDR6240710.1"/>
    </source>
</evidence>
<accession>A0AAE3XQE3</accession>
<feature type="coiled-coil region" evidence="1">
    <location>
        <begin position="137"/>
        <end position="164"/>
    </location>
</feature>
<keyword evidence="4" id="KW-1185">Reference proteome</keyword>
<keyword evidence="1" id="KW-0175">Coiled coil</keyword>
<protein>
    <submittedName>
        <fullName evidence="3">Uncharacterized protein</fullName>
    </submittedName>
</protein>
<sequence length="731" mass="83637">MKEWIKRFLERKRRTAGGVEGVSRVPPAEAPPQGAAPPNELEVSEVIAFSGSRLARVYENLKFSEEWLQLTMLSKEKKLADAYADPEKFSFLVEKSMKGKGRSENFGELRRVLSKIAPKKEEIFGLSEALGKIDFLVTNLNQQLDELQIEFSKMQARYEEEMNAVDQMSPADALGHMQVVAFSMRGQKARLKSDAREMTVELQRLDTEKKHITDYLLRTYHEVSRLVDRAERKIYQWMESVKILNSSELERMEGFQAMAYALEGVESEHELLVDIALRNNLALWMPDSVTDVDQAHSLWQSLVSLKSFKGKDLTYLDVIHEDMSDLGVSTFNTKINSYIAKLLRLVGGREMLSAATRKPDRMARSNAFVYPNTQEALEGASGKDETDAPLPKEKVITPVGVVDLQVLDMKGNGMQIFRFHNEMSRAEKGRRVFLTPGRKGEFIDEETGNLDCRQGGYRLKISHVAYEPAKAAKVVEEIPLKFSHELPAIAGLVPLKSGEDIVPDMGVMPSYLFFGHAVKAALDAYHGLHSSVEQFYSSVKEFENVCRRELGLRERKGDKSDSHFMFMHSAPLVRKSPFRIAADDEYRRVRSRASQEDYVSIDLQKLKAHSGDYIHTGKLVDIYLKEEPWKWNRRPVEETDFGIGQETWNATRKERRNSLPSVFSKDMLEEMHAYEHNNEEAYDAKVLWPKELRKELFEDEEILVLLKNANPARKDKASDYHTRAVHRRGSF</sequence>
<proteinExistence type="predicted"/>
<name>A0AAE3XQE3_9BACT</name>
<reference evidence="3" key="1">
    <citation type="submission" date="2023-07" db="EMBL/GenBank/DDBJ databases">
        <title>Genomic Encyclopedia of Type Strains, Phase IV (KMG-IV): sequencing the most valuable type-strain genomes for metagenomic binning, comparative biology and taxonomic classification.</title>
        <authorList>
            <person name="Goeker M."/>
        </authorList>
    </citation>
    <scope>NUCLEOTIDE SEQUENCE</scope>
    <source>
        <strain evidence="3">DSM 26174</strain>
    </source>
</reference>
<dbReference type="Proteomes" id="UP001185092">
    <property type="component" value="Unassembled WGS sequence"/>
</dbReference>
<evidence type="ECO:0000256" key="2">
    <source>
        <dbReference type="SAM" id="MobiDB-lite"/>
    </source>
</evidence>